<dbReference type="RefSeq" id="WP_044192906.1">
    <property type="nucleotide sequence ID" value="NZ_JMCB01000011.1"/>
</dbReference>
<keyword evidence="2 8" id="KW-0349">Heme</keyword>
<dbReference type="InterPro" id="IPR051395">
    <property type="entry name" value="Cytochrome_c_Peroxidase/MauG"/>
</dbReference>
<dbReference type="InterPro" id="IPR036909">
    <property type="entry name" value="Cyt_c-like_dom_sf"/>
</dbReference>
<organism evidence="12 13">
    <name type="scientific">Hyalangium minutum</name>
    <dbReference type="NCBI Taxonomy" id="394096"/>
    <lineage>
        <taxon>Bacteria</taxon>
        <taxon>Pseudomonadati</taxon>
        <taxon>Myxococcota</taxon>
        <taxon>Myxococcia</taxon>
        <taxon>Myxococcales</taxon>
        <taxon>Cystobacterineae</taxon>
        <taxon>Archangiaceae</taxon>
        <taxon>Hyalangium</taxon>
    </lineage>
</organism>
<dbReference type="GO" id="GO:0009055">
    <property type="term" value="F:electron transfer activity"/>
    <property type="evidence" value="ECO:0007669"/>
    <property type="project" value="InterPro"/>
</dbReference>
<dbReference type="GO" id="GO:0042597">
    <property type="term" value="C:periplasmic space"/>
    <property type="evidence" value="ECO:0007669"/>
    <property type="project" value="UniProtKB-SubCell"/>
</dbReference>
<keyword evidence="5" id="KW-0574">Periplasm</keyword>
<dbReference type="InterPro" id="IPR026259">
    <property type="entry name" value="MauG/Cytc_peroxidase"/>
</dbReference>
<dbReference type="Gene3D" id="1.10.760.10">
    <property type="entry name" value="Cytochrome c-like domain"/>
    <property type="match status" value="2"/>
</dbReference>
<gene>
    <name evidence="12" type="ORF">DB31_1280</name>
</gene>
<evidence type="ECO:0000313" key="12">
    <source>
        <dbReference type="EMBL" id="KFE66215.1"/>
    </source>
</evidence>
<feature type="domain" description="Cytochrome c" evidence="11">
    <location>
        <begin position="216"/>
        <end position="385"/>
    </location>
</feature>
<evidence type="ECO:0000256" key="7">
    <source>
        <dbReference type="ARBA" id="ARBA00023004"/>
    </source>
</evidence>
<keyword evidence="13" id="KW-1185">Reference proteome</keyword>
<evidence type="ECO:0000313" key="13">
    <source>
        <dbReference type="Proteomes" id="UP000028725"/>
    </source>
</evidence>
<dbReference type="InterPro" id="IPR009056">
    <property type="entry name" value="Cyt_c-like_dom"/>
</dbReference>
<accession>A0A085WEV2</accession>
<feature type="binding site" description="covalent" evidence="8">
    <location>
        <position position="239"/>
    </location>
    <ligand>
        <name>heme c</name>
        <dbReference type="ChEBI" id="CHEBI:61717"/>
        <label>2</label>
    </ligand>
</feature>
<dbReference type="PIRSF" id="PIRSF000294">
    <property type="entry name" value="Cytochrome-c_peroxidase"/>
    <property type="match status" value="1"/>
</dbReference>
<reference evidence="12 13" key="1">
    <citation type="submission" date="2014-04" db="EMBL/GenBank/DDBJ databases">
        <title>Genome assembly of Hyalangium minutum DSM 14724.</title>
        <authorList>
            <person name="Sharma G."/>
            <person name="Subramanian S."/>
        </authorList>
    </citation>
    <scope>NUCLEOTIDE SEQUENCE [LARGE SCALE GENOMIC DNA]</scope>
    <source>
        <strain evidence="12 13">DSM 14724</strain>
    </source>
</reference>
<dbReference type="PROSITE" id="PS51007">
    <property type="entry name" value="CYTC"/>
    <property type="match status" value="1"/>
</dbReference>
<dbReference type="Pfam" id="PF03150">
    <property type="entry name" value="CCP_MauG"/>
    <property type="match status" value="1"/>
</dbReference>
<dbReference type="PROSITE" id="PS51257">
    <property type="entry name" value="PROKAR_LIPOPROTEIN"/>
    <property type="match status" value="1"/>
</dbReference>
<proteinExistence type="predicted"/>
<evidence type="ECO:0000256" key="3">
    <source>
        <dbReference type="ARBA" id="ARBA00022723"/>
    </source>
</evidence>
<comment type="PTM">
    <text evidence="8">Binds 2 heme groups per subunit.</text>
</comment>
<comment type="caution">
    <text evidence="12">The sequence shown here is derived from an EMBL/GenBank/DDBJ whole genome shotgun (WGS) entry which is preliminary data.</text>
</comment>
<feature type="binding site" description="covalent" evidence="8">
    <location>
        <position position="242"/>
    </location>
    <ligand>
        <name>heme c</name>
        <dbReference type="ChEBI" id="CHEBI:61717"/>
        <label>2</label>
    </ligand>
</feature>
<dbReference type="InterPro" id="IPR004852">
    <property type="entry name" value="Di-haem_cyt_c_peroxidsae"/>
</dbReference>
<dbReference type="GO" id="GO:0004130">
    <property type="term" value="F:cytochrome-c peroxidase activity"/>
    <property type="evidence" value="ECO:0007669"/>
    <property type="project" value="TreeGrafter"/>
</dbReference>
<keyword evidence="4 10" id="KW-0732">Signal</keyword>
<evidence type="ECO:0000259" key="11">
    <source>
        <dbReference type="PROSITE" id="PS51007"/>
    </source>
</evidence>
<dbReference type="OrthoDB" id="9805202at2"/>
<dbReference type="GO" id="GO:0020037">
    <property type="term" value="F:heme binding"/>
    <property type="evidence" value="ECO:0007669"/>
    <property type="project" value="InterPro"/>
</dbReference>
<name>A0A085WEV2_9BACT</name>
<feature type="chain" id="PRO_5001799494" evidence="10">
    <location>
        <begin position="23"/>
        <end position="387"/>
    </location>
</feature>
<feature type="binding site" description="axial binding residue" evidence="9">
    <location>
        <position position="87"/>
    </location>
    <ligand>
        <name>heme c</name>
        <dbReference type="ChEBI" id="CHEBI:61717"/>
        <label>1</label>
    </ligand>
    <ligandPart>
        <name>Fe</name>
        <dbReference type="ChEBI" id="CHEBI:18248"/>
    </ligandPart>
</feature>
<dbReference type="STRING" id="394096.DB31_1280"/>
<dbReference type="GO" id="GO:0046872">
    <property type="term" value="F:metal ion binding"/>
    <property type="evidence" value="ECO:0007669"/>
    <property type="project" value="UniProtKB-KW"/>
</dbReference>
<keyword evidence="7 9" id="KW-0408">Iron</keyword>
<evidence type="ECO:0000256" key="10">
    <source>
        <dbReference type="SAM" id="SignalP"/>
    </source>
</evidence>
<dbReference type="PANTHER" id="PTHR30600">
    <property type="entry name" value="CYTOCHROME C PEROXIDASE-RELATED"/>
    <property type="match status" value="1"/>
</dbReference>
<comment type="subcellular location">
    <subcellularLocation>
        <location evidence="1">Periplasm</location>
    </subcellularLocation>
</comment>
<comment type="cofactor">
    <cofactor evidence="8">
        <name>heme</name>
        <dbReference type="ChEBI" id="CHEBI:30413"/>
    </cofactor>
    <text evidence="8">Binds 2 heme groups.</text>
</comment>
<keyword evidence="12" id="KW-0575">Peroxidase</keyword>
<keyword evidence="6" id="KW-0560">Oxidoreductase</keyword>
<evidence type="ECO:0000256" key="5">
    <source>
        <dbReference type="ARBA" id="ARBA00022764"/>
    </source>
</evidence>
<dbReference type="AlphaFoldDB" id="A0A085WEV2"/>
<evidence type="ECO:0000256" key="1">
    <source>
        <dbReference type="ARBA" id="ARBA00004418"/>
    </source>
</evidence>
<keyword evidence="3 9" id="KW-0479">Metal-binding</keyword>
<protein>
    <submittedName>
        <fullName evidence="12">Methylamine utilization protein/Cytochrome c peroxidase</fullName>
    </submittedName>
</protein>
<evidence type="ECO:0000256" key="9">
    <source>
        <dbReference type="PIRSR" id="PIRSR000294-2"/>
    </source>
</evidence>
<sequence>MNARSLSTRLTSLLVVGLLASACGDENPFPSFDELDALQQLHSPPQKPPADATNRLADNPQAAALGNRLFHDPKLSACGTVSCSSCHDGDGRTVAKAKADGCNGGVTGRNPPTILNADYNRWFMWDGRADRLWNQAILPMTNPVEMGSNANIIRSVLTQDYLPGYAELFNKTPDETGDDELLANTGKLMQAYERTVNRLRSPFDEDVKRFIAAATVSVAEGERDPAYLALKTYVRKGQCIVCHKGVEMSDHLFHNIGVKDGSESAPGQTAAVEPMLNWKFNAAGAFSDAPTGTEASRLAALRTTLADKRSEMVGAYKTPTLRNAALTAPYMHTGEVATLADVVEFYNKGGDENGTFTGTRTETIKKLDLNAEEKAALVKLLESMTGQ</sequence>
<feature type="binding site" description="covalent" evidence="8">
    <location>
        <position position="83"/>
    </location>
    <ligand>
        <name>heme c</name>
        <dbReference type="ChEBI" id="CHEBI:61717"/>
        <label>1</label>
    </ligand>
</feature>
<evidence type="ECO:0000256" key="6">
    <source>
        <dbReference type="ARBA" id="ARBA00023002"/>
    </source>
</evidence>
<dbReference type="PANTHER" id="PTHR30600:SF10">
    <property type="entry name" value="BLL6722 PROTEIN"/>
    <property type="match status" value="1"/>
</dbReference>
<dbReference type="EMBL" id="JMCB01000011">
    <property type="protein sequence ID" value="KFE66215.1"/>
    <property type="molecule type" value="Genomic_DNA"/>
</dbReference>
<evidence type="ECO:0000256" key="4">
    <source>
        <dbReference type="ARBA" id="ARBA00022729"/>
    </source>
</evidence>
<dbReference type="Proteomes" id="UP000028725">
    <property type="component" value="Unassembled WGS sequence"/>
</dbReference>
<evidence type="ECO:0000256" key="8">
    <source>
        <dbReference type="PIRSR" id="PIRSR000294-1"/>
    </source>
</evidence>
<feature type="signal peptide" evidence="10">
    <location>
        <begin position="1"/>
        <end position="22"/>
    </location>
</feature>
<dbReference type="SUPFAM" id="SSF46626">
    <property type="entry name" value="Cytochrome c"/>
    <property type="match status" value="2"/>
</dbReference>
<evidence type="ECO:0000256" key="2">
    <source>
        <dbReference type="ARBA" id="ARBA00022617"/>
    </source>
</evidence>
<dbReference type="PATRIC" id="fig|394096.3.peg.5621"/>
<feature type="binding site" description="covalent" evidence="8">
    <location>
        <position position="86"/>
    </location>
    <ligand>
        <name>heme c</name>
        <dbReference type="ChEBI" id="CHEBI:61717"/>
        <label>1</label>
    </ligand>
</feature>
<feature type="binding site" description="axial binding residue" evidence="9">
    <location>
        <position position="243"/>
    </location>
    <ligand>
        <name>heme c</name>
        <dbReference type="ChEBI" id="CHEBI:61717"/>
        <label>2</label>
    </ligand>
    <ligandPart>
        <name>Fe</name>
        <dbReference type="ChEBI" id="CHEBI:18248"/>
    </ligandPart>
</feature>